<dbReference type="SUPFAM" id="SSF56935">
    <property type="entry name" value="Porins"/>
    <property type="match status" value="1"/>
</dbReference>
<evidence type="ECO:0008006" key="6">
    <source>
        <dbReference type="Google" id="ProtNLM"/>
    </source>
</evidence>
<name>A0A327NFK5_9BACT</name>
<dbReference type="Proteomes" id="UP000249016">
    <property type="component" value="Unassembled WGS sequence"/>
</dbReference>
<keyword evidence="5" id="KW-1185">Reference proteome</keyword>
<organism evidence="4 5">
    <name type="scientific">Spirosoma telluris</name>
    <dbReference type="NCBI Taxonomy" id="2183553"/>
    <lineage>
        <taxon>Bacteria</taxon>
        <taxon>Pseudomonadati</taxon>
        <taxon>Bacteroidota</taxon>
        <taxon>Cytophagia</taxon>
        <taxon>Cytophagales</taxon>
        <taxon>Cytophagaceae</taxon>
        <taxon>Spirosoma</taxon>
    </lineage>
</organism>
<keyword evidence="2" id="KW-0472">Membrane</keyword>
<dbReference type="Gene3D" id="2.40.170.20">
    <property type="entry name" value="TonB-dependent receptor, beta-barrel domain"/>
    <property type="match status" value="1"/>
</dbReference>
<comment type="caution">
    <text evidence="4">The sequence shown here is derived from an EMBL/GenBank/DDBJ whole genome shotgun (WGS) entry which is preliminary data.</text>
</comment>
<dbReference type="EMBL" id="QLII01000001">
    <property type="protein sequence ID" value="RAI73583.1"/>
    <property type="molecule type" value="Genomic_DNA"/>
</dbReference>
<comment type="subcellular location">
    <subcellularLocation>
        <location evidence="1">Cell outer membrane</location>
    </subcellularLocation>
</comment>
<evidence type="ECO:0000313" key="4">
    <source>
        <dbReference type="EMBL" id="RAI73583.1"/>
    </source>
</evidence>
<evidence type="ECO:0000256" key="2">
    <source>
        <dbReference type="ARBA" id="ARBA00023136"/>
    </source>
</evidence>
<gene>
    <name evidence="4" type="ORF">HMF3257_02560</name>
</gene>
<dbReference type="GO" id="GO:0009279">
    <property type="term" value="C:cell outer membrane"/>
    <property type="evidence" value="ECO:0007669"/>
    <property type="project" value="UniProtKB-SubCell"/>
</dbReference>
<accession>A0A327NFK5</accession>
<evidence type="ECO:0000313" key="5">
    <source>
        <dbReference type="Proteomes" id="UP000249016"/>
    </source>
</evidence>
<sequence>MGSISNVPAFNQYSTYSAAPGSNYYDVNGVNIGSTQGYGASSQGNLLTKWETTETTNIGLDASILQGKWSFTVDVYTKNTRDLLVPSLRNGLELLVTKPLVNLGTMRNTGIDLQLTNQGRITSDLSYDATLTFTHYKNQLTKLNDENTAQLVAASRITNALITTQGQAVSSFYGYQIDGFYNNQAEVDAGPKINGASGVVGSWKYKDMNGDGNITTADRTVLGSPHPNFQMGLNLGFRWKGFDLSSFVFWNQGNQLYNYTKYFTYMGVLGGSVASGSYMTPGHPKLPRPPKRPNWGRSHQWLYSLCDGQFEFILCRERVVSAG</sequence>
<evidence type="ECO:0000256" key="1">
    <source>
        <dbReference type="ARBA" id="ARBA00004442"/>
    </source>
</evidence>
<keyword evidence="3" id="KW-0998">Cell outer membrane</keyword>
<proteinExistence type="predicted"/>
<reference evidence="4 5" key="1">
    <citation type="submission" date="2018-06" db="EMBL/GenBank/DDBJ databases">
        <title>Spirosoma sp. HMF3257 Genome sequencing and assembly.</title>
        <authorList>
            <person name="Kang H."/>
            <person name="Cha I."/>
            <person name="Kim H."/>
            <person name="Kang J."/>
            <person name="Joh K."/>
        </authorList>
    </citation>
    <scope>NUCLEOTIDE SEQUENCE [LARGE SCALE GENOMIC DNA]</scope>
    <source>
        <strain evidence="4 5">HMF3257</strain>
    </source>
</reference>
<dbReference type="InterPro" id="IPR036942">
    <property type="entry name" value="Beta-barrel_TonB_sf"/>
</dbReference>
<evidence type="ECO:0000256" key="3">
    <source>
        <dbReference type="ARBA" id="ARBA00023237"/>
    </source>
</evidence>
<dbReference type="AlphaFoldDB" id="A0A327NFK5"/>
<protein>
    <recommendedName>
        <fullName evidence="6">TonB-dependent receptor</fullName>
    </recommendedName>
</protein>